<feature type="region of interest" description="Disordered" evidence="1">
    <location>
        <begin position="1"/>
        <end position="46"/>
    </location>
</feature>
<evidence type="ECO:0000313" key="3">
    <source>
        <dbReference type="Proteomes" id="UP000799092"/>
    </source>
</evidence>
<evidence type="ECO:0000256" key="1">
    <source>
        <dbReference type="SAM" id="MobiDB-lite"/>
    </source>
</evidence>
<name>A0A6A8DIK0_9BACI</name>
<gene>
    <name evidence="2" type="ORF">GH741_20780</name>
</gene>
<accession>A0A6A8DIK0</accession>
<keyword evidence="3" id="KW-1185">Reference proteome</keyword>
<evidence type="ECO:0000313" key="2">
    <source>
        <dbReference type="EMBL" id="MRH45080.1"/>
    </source>
</evidence>
<sequence length="46" mass="5484">MDEKPYQPKDTGKLTNFHYASKKDRRDEEALTPEGTKDLNQFKKKR</sequence>
<protein>
    <submittedName>
        <fullName evidence="2">Uncharacterized protein</fullName>
    </submittedName>
</protein>
<dbReference type="EMBL" id="WJNG01000025">
    <property type="protein sequence ID" value="MRH45080.1"/>
    <property type="molecule type" value="Genomic_DNA"/>
</dbReference>
<comment type="caution">
    <text evidence="2">The sequence shown here is derived from an EMBL/GenBank/DDBJ whole genome shotgun (WGS) entry which is preliminary data.</text>
</comment>
<reference evidence="2" key="1">
    <citation type="submission" date="2019-11" db="EMBL/GenBank/DDBJ databases">
        <authorList>
            <person name="Li J."/>
        </authorList>
    </citation>
    <scope>NUCLEOTIDE SEQUENCE</scope>
    <source>
        <strain evidence="2">B6B</strain>
    </source>
</reference>
<proteinExistence type="predicted"/>
<dbReference type="RefSeq" id="WP_153738676.1">
    <property type="nucleotide sequence ID" value="NZ_WJNG01000025.1"/>
</dbReference>
<dbReference type="Proteomes" id="UP000799092">
    <property type="component" value="Unassembled WGS sequence"/>
</dbReference>
<feature type="compositionally biased region" description="Basic and acidic residues" evidence="1">
    <location>
        <begin position="21"/>
        <end position="46"/>
    </location>
</feature>
<feature type="compositionally biased region" description="Basic and acidic residues" evidence="1">
    <location>
        <begin position="1"/>
        <end position="12"/>
    </location>
</feature>
<organism evidence="2 3">
    <name type="scientific">Aquibacillus halophilus</name>
    <dbReference type="NCBI Taxonomy" id="930132"/>
    <lineage>
        <taxon>Bacteria</taxon>
        <taxon>Bacillati</taxon>
        <taxon>Bacillota</taxon>
        <taxon>Bacilli</taxon>
        <taxon>Bacillales</taxon>
        <taxon>Bacillaceae</taxon>
        <taxon>Aquibacillus</taxon>
    </lineage>
</organism>
<dbReference type="AlphaFoldDB" id="A0A6A8DIK0"/>